<dbReference type="AlphaFoldDB" id="A0A5J6MDU8"/>
<keyword evidence="4" id="KW-1185">Reference proteome</keyword>
<name>A0A5J6MDU8_9PROT</name>
<dbReference type="InterPro" id="IPR013538">
    <property type="entry name" value="ASHA1/2-like_C"/>
</dbReference>
<dbReference type="SUPFAM" id="SSF55961">
    <property type="entry name" value="Bet v1-like"/>
    <property type="match status" value="1"/>
</dbReference>
<evidence type="ECO:0000313" key="4">
    <source>
        <dbReference type="Proteomes" id="UP000326202"/>
    </source>
</evidence>
<gene>
    <name evidence="3" type="ORF">FRZ44_08270</name>
</gene>
<dbReference type="EMBL" id="CP042906">
    <property type="protein sequence ID" value="QEX15542.1"/>
    <property type="molecule type" value="Genomic_DNA"/>
</dbReference>
<feature type="domain" description="Activator of Hsp90 ATPase homologue 1/2-like C-terminal" evidence="2">
    <location>
        <begin position="4"/>
        <end position="141"/>
    </location>
</feature>
<dbReference type="Gene3D" id="3.30.530.20">
    <property type="match status" value="1"/>
</dbReference>
<evidence type="ECO:0000313" key="3">
    <source>
        <dbReference type="EMBL" id="QEX15542.1"/>
    </source>
</evidence>
<reference evidence="3 4" key="1">
    <citation type="submission" date="2019-08" db="EMBL/GenBank/DDBJ databases">
        <title>Hyperibacter terrae gen. nov., sp. nov. and Hyperibacter viscosus sp. nov., two new members in the family Rhodospirillaceae isolated from the rhizosphere of Hypericum perforatum.</title>
        <authorList>
            <person name="Noviana Z."/>
        </authorList>
    </citation>
    <scope>NUCLEOTIDE SEQUENCE [LARGE SCALE GENOMIC DNA]</scope>
    <source>
        <strain evidence="3 4">R5913</strain>
    </source>
</reference>
<comment type="similarity">
    <text evidence="1">Belongs to the AHA1 family.</text>
</comment>
<evidence type="ECO:0000256" key="1">
    <source>
        <dbReference type="ARBA" id="ARBA00006817"/>
    </source>
</evidence>
<sequence>MPGPIERVWSYLTESEKRGKWLASGPMELKAGGKAEFRFDHSSLSPTKEPTPERYKAKAAGVTLEIRVLRCDPPRLLAMTWMGTIKEGGPKEDSEVTFELEPKGDKVKLVVTHSRVRDRALLLGIAGGWHTHLAILADNLEGRVPRPFWSTHEKHNRDYAERLKGL</sequence>
<accession>A0A5J6MDU8</accession>
<evidence type="ECO:0000259" key="2">
    <source>
        <dbReference type="Pfam" id="PF08327"/>
    </source>
</evidence>
<dbReference type="Proteomes" id="UP000326202">
    <property type="component" value="Chromosome"/>
</dbReference>
<dbReference type="CDD" id="cd08899">
    <property type="entry name" value="SRPBCC_CalC_Aha1-like_6"/>
    <property type="match status" value="1"/>
</dbReference>
<protein>
    <submittedName>
        <fullName evidence="3">ATPase</fullName>
    </submittedName>
</protein>
<organism evidence="3 4">
    <name type="scientific">Hypericibacter terrae</name>
    <dbReference type="NCBI Taxonomy" id="2602015"/>
    <lineage>
        <taxon>Bacteria</taxon>
        <taxon>Pseudomonadati</taxon>
        <taxon>Pseudomonadota</taxon>
        <taxon>Alphaproteobacteria</taxon>
        <taxon>Rhodospirillales</taxon>
        <taxon>Dongiaceae</taxon>
        <taxon>Hypericibacter</taxon>
    </lineage>
</organism>
<dbReference type="KEGG" id="htq:FRZ44_08270"/>
<dbReference type="InterPro" id="IPR023393">
    <property type="entry name" value="START-like_dom_sf"/>
</dbReference>
<dbReference type="Pfam" id="PF08327">
    <property type="entry name" value="AHSA1"/>
    <property type="match status" value="1"/>
</dbReference>
<proteinExistence type="inferred from homology"/>